<evidence type="ECO:0008006" key="3">
    <source>
        <dbReference type="Google" id="ProtNLM"/>
    </source>
</evidence>
<dbReference type="RefSeq" id="WP_377305334.1">
    <property type="nucleotide sequence ID" value="NZ_CP180191.1"/>
</dbReference>
<proteinExistence type="predicted"/>
<reference evidence="2" key="1">
    <citation type="journal article" date="2019" name="Int. J. Syst. Evol. Microbiol.">
        <title>The Global Catalogue of Microorganisms (GCM) 10K type strain sequencing project: providing services to taxonomists for standard genome sequencing and annotation.</title>
        <authorList>
            <consortium name="The Broad Institute Genomics Platform"/>
            <consortium name="The Broad Institute Genome Sequencing Center for Infectious Disease"/>
            <person name="Wu L."/>
            <person name="Ma J."/>
        </authorList>
    </citation>
    <scope>NUCLEOTIDE SEQUENCE [LARGE SCALE GENOMIC DNA]</scope>
    <source>
        <strain evidence="2">KCTC 52168</strain>
    </source>
</reference>
<sequence length="194" mass="21809">MTETLQQAIAATAARLIAEEGLDYQAAKKKAVKQMGLAGDRVDWPDNDQIEQALQDWYAELAEDDPQAEAERQAELRRLRELALTWMDRLATWNPCLTGAVWKGTANEHSVVHLALFTDDDKMLEIELLNRDLPYEVTEPGARHDDATSTLVVHDEDIPVILTLYPERLRHSRAKSADGRALRGDARAVRALLT</sequence>
<gene>
    <name evidence="1" type="ORF">ACFOEN_15060</name>
</gene>
<organism evidence="1 2">
    <name type="scientific">Piscinibacterium candidicorallinum</name>
    <dbReference type="NCBI Taxonomy" id="1793872"/>
    <lineage>
        <taxon>Bacteria</taxon>
        <taxon>Pseudomonadati</taxon>
        <taxon>Pseudomonadota</taxon>
        <taxon>Betaproteobacteria</taxon>
        <taxon>Burkholderiales</taxon>
        <taxon>Piscinibacterium</taxon>
    </lineage>
</organism>
<accession>A0ABV7H8Z0</accession>
<protein>
    <recommendedName>
        <fullName evidence="3">Nucleotidyltransferase</fullName>
    </recommendedName>
</protein>
<keyword evidence="2" id="KW-1185">Reference proteome</keyword>
<evidence type="ECO:0000313" key="1">
    <source>
        <dbReference type="EMBL" id="MFC3148945.1"/>
    </source>
</evidence>
<dbReference type="EMBL" id="JBHRTI010000010">
    <property type="protein sequence ID" value="MFC3148945.1"/>
    <property type="molecule type" value="Genomic_DNA"/>
</dbReference>
<dbReference type="Proteomes" id="UP001595556">
    <property type="component" value="Unassembled WGS sequence"/>
</dbReference>
<comment type="caution">
    <text evidence="1">The sequence shown here is derived from an EMBL/GenBank/DDBJ whole genome shotgun (WGS) entry which is preliminary data.</text>
</comment>
<evidence type="ECO:0000313" key="2">
    <source>
        <dbReference type="Proteomes" id="UP001595556"/>
    </source>
</evidence>
<name>A0ABV7H8Z0_9BURK</name>